<dbReference type="EMBL" id="AL954747">
    <property type="protein sequence ID" value="CAD84476.1"/>
    <property type="molecule type" value="Genomic_DNA"/>
</dbReference>
<reference evidence="2 3" key="1">
    <citation type="journal article" date="2003" name="J. Bacteriol.">
        <title>Complete genome sequence of the ammonia-oxidizing bacterium and obligate chemolithoautotroph Nitrosomonas europaea.</title>
        <authorList>
            <person name="Chain P."/>
            <person name="Lamerdin J."/>
            <person name="Larimer F."/>
            <person name="Regala W."/>
            <person name="Land M."/>
            <person name="Hauser L."/>
            <person name="Hooper A."/>
            <person name="Klotz M."/>
            <person name="Norton J."/>
            <person name="Sayavedra-Soto L."/>
            <person name="Arciero D."/>
            <person name="Hommes N."/>
            <person name="Whittaker M."/>
            <person name="Arp D."/>
        </authorList>
    </citation>
    <scope>NUCLEOTIDE SEQUENCE [LARGE SCALE GENOMIC DNA]</scope>
    <source>
        <strain evidence="3">ATCC 19718 / CIP 103999 / KCTC 2705 / NBRC 14298</strain>
    </source>
</reference>
<dbReference type="SUPFAM" id="SSF49503">
    <property type="entry name" value="Cupredoxins"/>
    <property type="match status" value="1"/>
</dbReference>
<evidence type="ECO:0000313" key="2">
    <source>
        <dbReference type="EMBL" id="CAD84476.1"/>
    </source>
</evidence>
<dbReference type="GeneID" id="87103765"/>
<gene>
    <name evidence="2" type="ordered locus">NE0565</name>
</gene>
<dbReference type="Gene3D" id="2.60.40.420">
    <property type="entry name" value="Cupredoxins - blue copper proteins"/>
    <property type="match status" value="1"/>
</dbReference>
<name>Q82WU6_NITEU</name>
<dbReference type="GO" id="GO:0005507">
    <property type="term" value="F:copper ion binding"/>
    <property type="evidence" value="ECO:0007669"/>
    <property type="project" value="InterPro"/>
</dbReference>
<dbReference type="PANTHER" id="PTHR11709">
    <property type="entry name" value="MULTI-COPPER OXIDASE"/>
    <property type="match status" value="1"/>
</dbReference>
<proteinExistence type="predicted"/>
<dbReference type="RefSeq" id="WP_011111191.1">
    <property type="nucleotide sequence ID" value="NC_004757.1"/>
</dbReference>
<dbReference type="PANTHER" id="PTHR11709:SF486">
    <property type="entry name" value="MULTICOPPER OXIDASE"/>
    <property type="match status" value="1"/>
</dbReference>
<dbReference type="STRING" id="228410.NE0565"/>
<dbReference type="InterPro" id="IPR011707">
    <property type="entry name" value="Cu-oxidase-like_N"/>
</dbReference>
<evidence type="ECO:0000259" key="1">
    <source>
        <dbReference type="Pfam" id="PF07732"/>
    </source>
</evidence>
<dbReference type="HOGENOM" id="CLU_070300_0_0_4"/>
<keyword evidence="3" id="KW-1185">Reference proteome</keyword>
<dbReference type="GO" id="GO:0016491">
    <property type="term" value="F:oxidoreductase activity"/>
    <property type="evidence" value="ECO:0007669"/>
    <property type="project" value="TreeGrafter"/>
</dbReference>
<dbReference type="InterPro" id="IPR008972">
    <property type="entry name" value="Cupredoxin"/>
</dbReference>
<dbReference type="Proteomes" id="UP000001416">
    <property type="component" value="Chromosome"/>
</dbReference>
<dbReference type="eggNOG" id="COG2132">
    <property type="taxonomic scope" value="Bacteria"/>
</dbReference>
<dbReference type="AlphaFoldDB" id="Q82WU6"/>
<accession>Q82WU6</accession>
<protein>
    <recommendedName>
        <fullName evidence="1">Plastocyanin-like domain-containing protein</fullName>
    </recommendedName>
</protein>
<feature type="domain" description="Plastocyanin-like" evidence="1">
    <location>
        <begin position="90"/>
        <end position="205"/>
    </location>
</feature>
<dbReference type="InterPro" id="IPR045087">
    <property type="entry name" value="Cu-oxidase_fam"/>
</dbReference>
<evidence type="ECO:0000313" key="3">
    <source>
        <dbReference type="Proteomes" id="UP000001416"/>
    </source>
</evidence>
<dbReference type="Pfam" id="PF07732">
    <property type="entry name" value="Cu-oxidase_3"/>
    <property type="match status" value="1"/>
</dbReference>
<sequence length="339" mass="37841">MELEFGCGFPTHDSHPLHHLKRSCKTLSTGIAWSMATLALLLLFSGTTAAAGNLHNIVIYAERLPGNLYGYRMAGHIVRQPDGTQIDITNRYVTSTATIPGPTIILDEGDIADIELLHQFDPHTPFQEHVSLHVHGVHYDRESDGTLKYINLYKDESAVPHLSYVYRWNAAPGTAGTWPYHDHNMENHNGAEDKGLFGALIVRSAAEARQAKTSSNRAHVSPNVAKDYVFYLGDDAFWAMEIDNATGKQTALGTNPPLTAQRNTNVRFHLIALGTNFHQFELPKYQWIDPGTRNTINRKVLGPLEKHVFTVKATHSSRYQDTAFASRLLGMRGDFIITR</sequence>
<organism evidence="2 3">
    <name type="scientific">Nitrosomonas europaea (strain ATCC 19718 / CIP 103999 / KCTC 2705 / NBRC 14298)</name>
    <dbReference type="NCBI Taxonomy" id="228410"/>
    <lineage>
        <taxon>Bacteria</taxon>
        <taxon>Pseudomonadati</taxon>
        <taxon>Pseudomonadota</taxon>
        <taxon>Betaproteobacteria</taxon>
        <taxon>Nitrosomonadales</taxon>
        <taxon>Nitrosomonadaceae</taxon>
        <taxon>Nitrosomonas</taxon>
    </lineage>
</organism>
<dbReference type="KEGG" id="neu:NE0565"/>
<dbReference type="PhylomeDB" id="Q82WU6"/>
<dbReference type="OrthoDB" id="9757546at2"/>